<dbReference type="InterPro" id="IPR036513">
    <property type="entry name" value="STAS_dom_sf"/>
</dbReference>
<dbReference type="Gene3D" id="3.30.750.24">
    <property type="entry name" value="STAS domain"/>
    <property type="match status" value="1"/>
</dbReference>
<protein>
    <recommendedName>
        <fullName evidence="10">Sulfate transporter</fullName>
    </recommendedName>
</protein>
<feature type="transmembrane region" description="Helical" evidence="5">
    <location>
        <begin position="202"/>
        <end position="219"/>
    </location>
</feature>
<evidence type="ECO:0000313" key="9">
    <source>
        <dbReference type="Proteomes" id="UP000654075"/>
    </source>
</evidence>
<evidence type="ECO:0000259" key="7">
    <source>
        <dbReference type="PROSITE" id="PS50801"/>
    </source>
</evidence>
<evidence type="ECO:0000256" key="4">
    <source>
        <dbReference type="ARBA" id="ARBA00023136"/>
    </source>
</evidence>
<dbReference type="PANTHER" id="PTHR43310:SF1">
    <property type="entry name" value="SULFATE TRANSPORTER YBAR-RELATED"/>
    <property type="match status" value="1"/>
</dbReference>
<comment type="caution">
    <text evidence="8">The sequence shown here is derived from an EMBL/GenBank/DDBJ whole genome shotgun (WGS) entry which is preliminary data.</text>
</comment>
<dbReference type="InterPro" id="IPR014710">
    <property type="entry name" value="RmlC-like_jellyroll"/>
</dbReference>
<feature type="transmembrane region" description="Helical" evidence="5">
    <location>
        <begin position="29"/>
        <end position="53"/>
    </location>
</feature>
<evidence type="ECO:0000256" key="2">
    <source>
        <dbReference type="ARBA" id="ARBA00022692"/>
    </source>
</evidence>
<dbReference type="InterPro" id="IPR052706">
    <property type="entry name" value="Membrane-Transporter-like"/>
</dbReference>
<name>A0A813F7M7_POLGL</name>
<gene>
    <name evidence="8" type="ORF">PGLA1383_LOCUS27067</name>
</gene>
<dbReference type="SUPFAM" id="SSF52091">
    <property type="entry name" value="SpoIIaa-like"/>
    <property type="match status" value="1"/>
</dbReference>
<dbReference type="InterPro" id="IPR002645">
    <property type="entry name" value="STAS_dom"/>
</dbReference>
<dbReference type="Pfam" id="PF00916">
    <property type="entry name" value="Sulfate_transp"/>
    <property type="match status" value="1"/>
</dbReference>
<feature type="transmembrane region" description="Helical" evidence="5">
    <location>
        <begin position="396"/>
        <end position="418"/>
    </location>
</feature>
<evidence type="ECO:0000256" key="5">
    <source>
        <dbReference type="SAM" id="Phobius"/>
    </source>
</evidence>
<feature type="transmembrane region" description="Helical" evidence="5">
    <location>
        <begin position="60"/>
        <end position="82"/>
    </location>
</feature>
<evidence type="ECO:0008006" key="10">
    <source>
        <dbReference type="Google" id="ProtNLM"/>
    </source>
</evidence>
<evidence type="ECO:0000313" key="8">
    <source>
        <dbReference type="EMBL" id="CAE8609240.1"/>
    </source>
</evidence>
<dbReference type="Pfam" id="PF01740">
    <property type="entry name" value="STAS"/>
    <property type="match status" value="1"/>
</dbReference>
<dbReference type="PROSITE" id="PS50042">
    <property type="entry name" value="CNMP_BINDING_3"/>
    <property type="match status" value="1"/>
</dbReference>
<evidence type="ECO:0000256" key="1">
    <source>
        <dbReference type="ARBA" id="ARBA00004141"/>
    </source>
</evidence>
<dbReference type="InterPro" id="IPR018490">
    <property type="entry name" value="cNMP-bd_dom_sf"/>
</dbReference>
<keyword evidence="4 5" id="KW-0472">Membrane</keyword>
<accession>A0A813F7M7</accession>
<evidence type="ECO:0000259" key="6">
    <source>
        <dbReference type="PROSITE" id="PS50042"/>
    </source>
</evidence>
<proteinExistence type="predicted"/>
<dbReference type="AlphaFoldDB" id="A0A813F7M7"/>
<feature type="transmembrane region" description="Helical" evidence="5">
    <location>
        <begin position="430"/>
        <end position="461"/>
    </location>
</feature>
<feature type="domain" description="STAS" evidence="7">
    <location>
        <begin position="498"/>
        <end position="552"/>
    </location>
</feature>
<reference evidence="8" key="1">
    <citation type="submission" date="2021-02" db="EMBL/GenBank/DDBJ databases">
        <authorList>
            <person name="Dougan E. K."/>
            <person name="Rhodes N."/>
            <person name="Thang M."/>
            <person name="Chan C."/>
        </authorList>
    </citation>
    <scope>NUCLEOTIDE SEQUENCE</scope>
</reference>
<keyword evidence="2 5" id="KW-0812">Transmembrane</keyword>
<feature type="transmembrane region" description="Helical" evidence="5">
    <location>
        <begin position="115"/>
        <end position="137"/>
    </location>
</feature>
<dbReference type="EMBL" id="CAJNNV010024261">
    <property type="protein sequence ID" value="CAE8609240.1"/>
    <property type="molecule type" value="Genomic_DNA"/>
</dbReference>
<feature type="domain" description="Cyclic nucleotide-binding" evidence="6">
    <location>
        <begin position="668"/>
        <end position="704"/>
    </location>
</feature>
<feature type="transmembrane region" description="Helical" evidence="5">
    <location>
        <begin position="341"/>
        <end position="361"/>
    </location>
</feature>
<sequence length="858" mass="93774">MGKLDLPLLHVEESENKSLTRFRCEGGDFLAPFVAVALSLPVTIGAVGVAVAGNDDLKPFFCVLLSQGLLSLAMSAFCYSRYSQFPTCSNVDFLTAAFFGRFANLMHGRVPSHLLLVHMLVAQGLFTMLVGLVSWAIASLDILWVMRFLPYPVITGFNCAGALMIMNGGLSLGTGKNLVQFLGHATWIIDPMTPTPSWGNEYAKFAATLLGAAVFYGLGRTKVNGAAKLPIGFGIVSACFYAFTKWCGITHAELELRGFFLENISGDPWYAGFVELAGKGSQINWWFWVETEVLMLVLPYTVLISFSLILFLANLHEVLPPHVAEGARYNFTEEIRTQGKFNVFVGLFCGIPMCSSLKFWLVIKQAGSKTRIWVLNMGVALLMLFICPDLRLCLSVVPKCAFSGLVVCIGLDFFVNMFTESRRRIAASEWRFAAVTTVVTFFNIFAGLLLGILLAAFFFLVEYSSMTGIIRKATLADVRSFAVQTPEHATLLHKRGGDVAVFWCSGYIFFGTASTIVQEIDDYLDTFPNVQAIILDFEFVPAVDASGVSALMGFASRCLKKSPPVSVCCCGMTRRLHGSMTVAVKEWKLEDERVMLNQRRIEGALGWAEQLLIKAYFHESPANLSRASSNPHPVPFTGTETASKAMLFLLHGLVPDAVEGDIEAFVQQLAPSLEIVQYKVGGTLFREGAGAKSLHFVLSGSVKLSKVISETEVFKMGRYHLNEEKGDKFVFEQRTEVELKCVPAGGWLGSLEFCATASMSRTPCCVVSARAGEQGACGLRVPFHCLRDAKHEHPAVWCAVLEHISFLAGLESLELLGSTRMLPYRTSSDATFLACAEASPTGGPAAAPVGQRAIPYEL</sequence>
<feature type="transmembrane region" description="Helical" evidence="5">
    <location>
        <begin position="373"/>
        <end position="390"/>
    </location>
</feature>
<dbReference type="SUPFAM" id="SSF51206">
    <property type="entry name" value="cAMP-binding domain-like"/>
    <property type="match status" value="1"/>
</dbReference>
<comment type="subcellular location">
    <subcellularLocation>
        <location evidence="1">Membrane</location>
        <topology evidence="1">Multi-pass membrane protein</topology>
    </subcellularLocation>
</comment>
<keyword evidence="9" id="KW-1185">Reference proteome</keyword>
<dbReference type="Gene3D" id="2.60.120.10">
    <property type="entry name" value="Jelly Rolls"/>
    <property type="match status" value="1"/>
</dbReference>
<feature type="transmembrane region" description="Helical" evidence="5">
    <location>
        <begin position="293"/>
        <end position="313"/>
    </location>
</feature>
<dbReference type="PROSITE" id="PS50801">
    <property type="entry name" value="STAS"/>
    <property type="match status" value="1"/>
</dbReference>
<dbReference type="Proteomes" id="UP000654075">
    <property type="component" value="Unassembled WGS sequence"/>
</dbReference>
<dbReference type="GO" id="GO:0016020">
    <property type="term" value="C:membrane"/>
    <property type="evidence" value="ECO:0007669"/>
    <property type="project" value="UniProtKB-SubCell"/>
</dbReference>
<organism evidence="8 9">
    <name type="scientific">Polarella glacialis</name>
    <name type="common">Dinoflagellate</name>
    <dbReference type="NCBI Taxonomy" id="89957"/>
    <lineage>
        <taxon>Eukaryota</taxon>
        <taxon>Sar</taxon>
        <taxon>Alveolata</taxon>
        <taxon>Dinophyceae</taxon>
        <taxon>Suessiales</taxon>
        <taxon>Suessiaceae</taxon>
        <taxon>Polarella</taxon>
    </lineage>
</organism>
<dbReference type="CDD" id="cd07042">
    <property type="entry name" value="STAS_SulP_like_sulfate_transporter"/>
    <property type="match status" value="1"/>
</dbReference>
<dbReference type="InterPro" id="IPR011547">
    <property type="entry name" value="SLC26A/SulP_dom"/>
</dbReference>
<keyword evidence="3 5" id="KW-1133">Transmembrane helix</keyword>
<feature type="transmembrane region" description="Helical" evidence="5">
    <location>
        <begin position="149"/>
        <end position="170"/>
    </location>
</feature>
<evidence type="ECO:0000256" key="3">
    <source>
        <dbReference type="ARBA" id="ARBA00022989"/>
    </source>
</evidence>
<dbReference type="InterPro" id="IPR000595">
    <property type="entry name" value="cNMP-bd_dom"/>
</dbReference>
<dbReference type="PANTHER" id="PTHR43310">
    <property type="entry name" value="SULFATE TRANSPORTER YBAR-RELATED"/>
    <property type="match status" value="1"/>
</dbReference>